<protein>
    <submittedName>
        <fullName evidence="1">Uncharacterized protein</fullName>
    </submittedName>
</protein>
<comment type="caution">
    <text evidence="1">The sequence shown here is derived from an EMBL/GenBank/DDBJ whole genome shotgun (WGS) entry which is preliminary data.</text>
</comment>
<name>A0A2W4EHY3_9HYPH</name>
<accession>A0A2W4EHY3</accession>
<evidence type="ECO:0000313" key="1">
    <source>
        <dbReference type="EMBL" id="PZM13736.1"/>
    </source>
</evidence>
<dbReference type="AlphaFoldDB" id="A0A2W4EHY3"/>
<dbReference type="OrthoDB" id="7875733at2"/>
<evidence type="ECO:0000313" key="2">
    <source>
        <dbReference type="Proteomes" id="UP000248925"/>
    </source>
</evidence>
<reference evidence="1 2" key="1">
    <citation type="journal article" date="2018" name="Sci. Rep.">
        <title>Rhizobium tumorigenes sp. nov., a novel plant tumorigenic bacterium isolated from cane gall tumors on thornless blackberry.</title>
        <authorList>
            <person name="Kuzmanovi N."/>
            <person name="Smalla K."/>
            <person name="Gronow S."/>
            <person name="PuBawska J."/>
        </authorList>
    </citation>
    <scope>NUCLEOTIDE SEQUENCE [LARGE SCALE GENOMIC DNA]</scope>
    <source>
        <strain evidence="1 2">CCBAU 85046</strain>
    </source>
</reference>
<organism evidence="1 2">
    <name type="scientific">Rhizobium tubonense</name>
    <dbReference type="NCBI Taxonomy" id="484088"/>
    <lineage>
        <taxon>Bacteria</taxon>
        <taxon>Pseudomonadati</taxon>
        <taxon>Pseudomonadota</taxon>
        <taxon>Alphaproteobacteria</taxon>
        <taxon>Hyphomicrobiales</taxon>
        <taxon>Rhizobiaceae</taxon>
        <taxon>Rhizobium/Agrobacterium group</taxon>
        <taxon>Rhizobium</taxon>
    </lineage>
</organism>
<dbReference type="RefSeq" id="WP_111160586.1">
    <property type="nucleotide sequence ID" value="NZ_PCDP01000035.1"/>
</dbReference>
<dbReference type="Proteomes" id="UP000248925">
    <property type="component" value="Unassembled WGS sequence"/>
</dbReference>
<dbReference type="EMBL" id="PCDP01000035">
    <property type="protein sequence ID" value="PZM13736.1"/>
    <property type="molecule type" value="Genomic_DNA"/>
</dbReference>
<proteinExistence type="predicted"/>
<sequence length="285" mass="31882">MAFTAKDLASSDHFLTAILRCANELIAIYKESPRIASIFAAQQRWLMAHAGFALYYGYPDEPGSALYAARFVSLVLKQRIASRNTAVAFIQEMLAYRFLRPLPEFSDRRTRLLEPTETANEHLMRWVNTHLFILDHLDGGNRVERMAADSSALAVIQSEIAKRIFQSEAVRNPGATFNLFNWANSGGVVMDYLISRIESVDPESERVVIGPISLKNIREQFLISNTHLKRLLREAGVLGSVGWTGVPGKSGFWLSHGFVTEYWNYQAAKFAIIDAASEIALGPGR</sequence>
<gene>
    <name evidence="1" type="ORF">CPY51_12705</name>
</gene>
<keyword evidence="2" id="KW-1185">Reference proteome</keyword>